<organism evidence="3">
    <name type="scientific">Arion vulgaris</name>
    <dbReference type="NCBI Taxonomy" id="1028688"/>
    <lineage>
        <taxon>Eukaryota</taxon>
        <taxon>Metazoa</taxon>
        <taxon>Spiralia</taxon>
        <taxon>Lophotrochozoa</taxon>
        <taxon>Mollusca</taxon>
        <taxon>Gastropoda</taxon>
        <taxon>Heterobranchia</taxon>
        <taxon>Euthyneura</taxon>
        <taxon>Panpulmonata</taxon>
        <taxon>Eupulmonata</taxon>
        <taxon>Stylommatophora</taxon>
        <taxon>Helicina</taxon>
        <taxon>Arionoidea</taxon>
        <taxon>Arionidae</taxon>
        <taxon>Arion</taxon>
    </lineage>
</organism>
<feature type="compositionally biased region" description="Basic and acidic residues" evidence="1">
    <location>
        <begin position="7"/>
        <end position="18"/>
    </location>
</feature>
<evidence type="ECO:0008006" key="4">
    <source>
        <dbReference type="Google" id="ProtNLM"/>
    </source>
</evidence>
<evidence type="ECO:0000313" key="3">
    <source>
        <dbReference type="EMBL" id="CEK65416.1"/>
    </source>
</evidence>
<gene>
    <name evidence="3" type="primary">ORF54944</name>
</gene>
<evidence type="ECO:0000256" key="1">
    <source>
        <dbReference type="SAM" id="MobiDB-lite"/>
    </source>
</evidence>
<dbReference type="AlphaFoldDB" id="A0A0B6ZBZ2"/>
<feature type="region of interest" description="Disordered" evidence="1">
    <location>
        <begin position="1"/>
        <end position="25"/>
    </location>
</feature>
<dbReference type="EMBL" id="HACG01018551">
    <property type="protein sequence ID" value="CEK65416.1"/>
    <property type="molecule type" value="Transcribed_RNA"/>
</dbReference>
<protein>
    <recommendedName>
        <fullName evidence="4">Major facilitator superfamily (MFS) profile domain-containing protein</fullName>
    </recommendedName>
</protein>
<proteinExistence type="predicted"/>
<accession>A0A0B6ZBZ2</accession>
<keyword evidence="2" id="KW-1133">Transmembrane helix</keyword>
<feature type="transmembrane region" description="Helical" evidence="2">
    <location>
        <begin position="35"/>
        <end position="57"/>
    </location>
</feature>
<feature type="non-terminal residue" evidence="3">
    <location>
        <position position="72"/>
    </location>
</feature>
<evidence type="ECO:0000256" key="2">
    <source>
        <dbReference type="SAM" id="Phobius"/>
    </source>
</evidence>
<sequence length="72" mass="8271">MKTRSGKTLDESNDDKQETLSSSDNTYEEKRMNKVYYTIFISLILDLLAFTVILPLLPSLLDYYSQNDNSGL</sequence>
<keyword evidence="2" id="KW-0812">Transmembrane</keyword>
<reference evidence="3" key="1">
    <citation type="submission" date="2014-12" db="EMBL/GenBank/DDBJ databases">
        <title>Insight into the proteome of Arion vulgaris.</title>
        <authorList>
            <person name="Aradska J."/>
            <person name="Bulat T."/>
            <person name="Smidak R."/>
            <person name="Sarate P."/>
            <person name="Gangsoo J."/>
            <person name="Sialana F."/>
            <person name="Bilban M."/>
            <person name="Lubec G."/>
        </authorList>
    </citation>
    <scope>NUCLEOTIDE SEQUENCE</scope>
    <source>
        <tissue evidence="3">Skin</tissue>
    </source>
</reference>
<name>A0A0B6ZBZ2_9EUPU</name>
<keyword evidence="2" id="KW-0472">Membrane</keyword>